<keyword evidence="2" id="KW-1185">Reference proteome</keyword>
<dbReference type="Proteomes" id="UP000474296">
    <property type="component" value="Unassembled WGS sequence"/>
</dbReference>
<dbReference type="InterPro" id="IPR013783">
    <property type="entry name" value="Ig-like_fold"/>
</dbReference>
<sequence length="233" mass="25518">MKLFQLVIAILTIVGSYSCSNDDIENSTSGIHFEYAASTLETTFRNDGSYAPVILDWNGDVGTFSISSPSEILSRGHIVIDENTGVISWESNVPLGEWLLIIEARNSNTTATVEITFSNKFVKGFFVGGFVEDTSDEPDYAAIPNEYVLTLKEGGTFLMENFDNSDLDFEGTWEANGSNLIATKDEETGVEPFKMAGFISVSSQTKIDGKYGTSISSEGEITDLKGIFRFELD</sequence>
<name>A0A6M0CGS6_9FLAO</name>
<dbReference type="PROSITE" id="PS51257">
    <property type="entry name" value="PROKAR_LIPOPROTEIN"/>
    <property type="match status" value="1"/>
</dbReference>
<dbReference type="Gene3D" id="2.60.40.10">
    <property type="entry name" value="Immunoglobulins"/>
    <property type="match status" value="1"/>
</dbReference>
<organism evidence="1 2">
    <name type="scientific">Spongiivirga citrea</name>
    <dbReference type="NCBI Taxonomy" id="1481457"/>
    <lineage>
        <taxon>Bacteria</taxon>
        <taxon>Pseudomonadati</taxon>
        <taxon>Bacteroidota</taxon>
        <taxon>Flavobacteriia</taxon>
        <taxon>Flavobacteriales</taxon>
        <taxon>Flavobacteriaceae</taxon>
        <taxon>Spongiivirga</taxon>
    </lineage>
</organism>
<dbReference type="EMBL" id="JAABOQ010000003">
    <property type="protein sequence ID" value="NER17071.1"/>
    <property type="molecule type" value="Genomic_DNA"/>
</dbReference>
<evidence type="ECO:0000313" key="1">
    <source>
        <dbReference type="EMBL" id="NER17071.1"/>
    </source>
</evidence>
<proteinExistence type="predicted"/>
<reference evidence="1 2" key="1">
    <citation type="submission" date="2020-01" db="EMBL/GenBank/DDBJ databases">
        <title>Spongiivirga citrea KCTC 32990T.</title>
        <authorList>
            <person name="Wang G."/>
        </authorList>
    </citation>
    <scope>NUCLEOTIDE SEQUENCE [LARGE SCALE GENOMIC DNA]</scope>
    <source>
        <strain evidence="1 2">KCTC 32990</strain>
    </source>
</reference>
<dbReference type="RefSeq" id="WP_164031147.1">
    <property type="nucleotide sequence ID" value="NZ_JAABOQ010000003.1"/>
</dbReference>
<dbReference type="AlphaFoldDB" id="A0A6M0CGS6"/>
<evidence type="ECO:0000313" key="2">
    <source>
        <dbReference type="Proteomes" id="UP000474296"/>
    </source>
</evidence>
<accession>A0A6M0CGS6</accession>
<protein>
    <submittedName>
        <fullName evidence="1">Uncharacterized protein</fullName>
    </submittedName>
</protein>
<comment type="caution">
    <text evidence="1">The sequence shown here is derived from an EMBL/GenBank/DDBJ whole genome shotgun (WGS) entry which is preliminary data.</text>
</comment>
<gene>
    <name evidence="1" type="ORF">GWK10_07610</name>
</gene>